<evidence type="ECO:0000313" key="2">
    <source>
        <dbReference type="Proteomes" id="UP001218218"/>
    </source>
</evidence>
<comment type="caution">
    <text evidence="1">The sequence shown here is derived from an EMBL/GenBank/DDBJ whole genome shotgun (WGS) entry which is preliminary data.</text>
</comment>
<dbReference type="EMBL" id="JARIHO010000004">
    <property type="protein sequence ID" value="KAJ7362565.1"/>
    <property type="molecule type" value="Genomic_DNA"/>
</dbReference>
<dbReference type="Proteomes" id="UP001218218">
    <property type="component" value="Unassembled WGS sequence"/>
</dbReference>
<accession>A0AAD7F2K5</accession>
<evidence type="ECO:0000313" key="1">
    <source>
        <dbReference type="EMBL" id="KAJ7362565.1"/>
    </source>
</evidence>
<gene>
    <name evidence="1" type="ORF">DFH08DRAFT_841178</name>
</gene>
<proteinExistence type="predicted"/>
<reference evidence="1" key="1">
    <citation type="submission" date="2023-03" db="EMBL/GenBank/DDBJ databases">
        <title>Massive genome expansion in bonnet fungi (Mycena s.s.) driven by repeated elements and novel gene families across ecological guilds.</title>
        <authorList>
            <consortium name="Lawrence Berkeley National Laboratory"/>
            <person name="Harder C.B."/>
            <person name="Miyauchi S."/>
            <person name="Viragh M."/>
            <person name="Kuo A."/>
            <person name="Thoen E."/>
            <person name="Andreopoulos B."/>
            <person name="Lu D."/>
            <person name="Skrede I."/>
            <person name="Drula E."/>
            <person name="Henrissat B."/>
            <person name="Morin E."/>
            <person name="Kohler A."/>
            <person name="Barry K."/>
            <person name="LaButti K."/>
            <person name="Morin E."/>
            <person name="Salamov A."/>
            <person name="Lipzen A."/>
            <person name="Mereny Z."/>
            <person name="Hegedus B."/>
            <person name="Baldrian P."/>
            <person name="Stursova M."/>
            <person name="Weitz H."/>
            <person name="Taylor A."/>
            <person name="Grigoriev I.V."/>
            <person name="Nagy L.G."/>
            <person name="Martin F."/>
            <person name="Kauserud H."/>
        </authorList>
    </citation>
    <scope>NUCLEOTIDE SEQUENCE</scope>
    <source>
        <strain evidence="1">CBHHK002</strain>
    </source>
</reference>
<dbReference type="AlphaFoldDB" id="A0AAD7F2K5"/>
<name>A0AAD7F2K5_9AGAR</name>
<organism evidence="1 2">
    <name type="scientific">Mycena albidolilacea</name>
    <dbReference type="NCBI Taxonomy" id="1033008"/>
    <lineage>
        <taxon>Eukaryota</taxon>
        <taxon>Fungi</taxon>
        <taxon>Dikarya</taxon>
        <taxon>Basidiomycota</taxon>
        <taxon>Agaricomycotina</taxon>
        <taxon>Agaricomycetes</taxon>
        <taxon>Agaricomycetidae</taxon>
        <taxon>Agaricales</taxon>
        <taxon>Marasmiineae</taxon>
        <taxon>Mycenaceae</taxon>
        <taxon>Mycena</taxon>
    </lineage>
</organism>
<protein>
    <submittedName>
        <fullName evidence="1">Uncharacterized protein</fullName>
    </submittedName>
</protein>
<keyword evidence="2" id="KW-1185">Reference proteome</keyword>
<sequence length="589" mass="62680">MIGNLVTERISVLLECTLIPLQSSFPLLSPTSISGTTVDRYIGAVLLHPQVRTTFLLSPHKLPVFLDANHFECVCIRHVKRPRHYLALDHPRMPSSSRLLALAALVISSASALVPPGQQGAFNQSITQPSDGPTTDASLIAQTVNQVNQKSGAPDDEAPDADIPPTSVTAIDGVLTSATVADVTGSSSLHRRRPRHHFGRFNRRQSGFEEIFPGLPSDQHDAAVEGTAYLTYTLVPNSTYNVDACLAWAATIDGCVFVNLYYEFNNYLLDFVFSEESNLKCVAYADIHSAAEKTNFGGQASYPQVGNETVPLTFITQSSGWGLQSLVDSADPDGYQLVFGPTGGANNAPGYMGFAFIDKYDVNACAQLCNGRGIDPVGGGCAYFNIWRALVDGVPTTYTCAMYYLATDESTASNTGQGDLVVSFSRGYRRISVLPDGGFENYAACSDFCLTASDATWIGTSPNGGDQDATIFFYPPYAYTGNSVGLLGAAFGDDALLGTLSPAAPLATKAGVSYTIQCFINTAFAGAELGAAANVDIRWNGATVGTFSGFSDWKFVQATVTGTGSDELAFVGSPAPAWAFIDNCFVYQA</sequence>